<dbReference type="Pfam" id="PF01610">
    <property type="entry name" value="DDE_Tnp_ISL3"/>
    <property type="match status" value="1"/>
</dbReference>
<reference evidence="2 3" key="1">
    <citation type="submission" date="2020-04" db="EMBL/GenBank/DDBJ databases">
        <authorList>
            <person name="Hitch T.C.A."/>
            <person name="Wylensek D."/>
            <person name="Clavel T."/>
        </authorList>
    </citation>
    <scope>NUCLEOTIDE SEQUENCE [LARGE SCALE GENOMIC DNA]</scope>
    <source>
        <strain evidence="2 3">COR2-253-APC-1A</strain>
    </source>
</reference>
<sequence length="29" mass="3476">MDMVKAFINWVKQNLLSAQIVFEHFHVTE</sequence>
<dbReference type="EMBL" id="JABAEW010000002">
    <property type="protein sequence ID" value="NMD85292.1"/>
    <property type="molecule type" value="Genomic_DNA"/>
</dbReference>
<evidence type="ECO:0000313" key="2">
    <source>
        <dbReference type="EMBL" id="NMD85292.1"/>
    </source>
</evidence>
<organism evidence="2 3">
    <name type="scientific">Victivallis vadensis</name>
    <dbReference type="NCBI Taxonomy" id="172901"/>
    <lineage>
        <taxon>Bacteria</taxon>
        <taxon>Pseudomonadati</taxon>
        <taxon>Lentisphaerota</taxon>
        <taxon>Lentisphaeria</taxon>
        <taxon>Victivallales</taxon>
        <taxon>Victivallaceae</taxon>
        <taxon>Victivallis</taxon>
    </lineage>
</organism>
<comment type="caution">
    <text evidence="2">The sequence shown here is derived from an EMBL/GenBank/DDBJ whole genome shotgun (WGS) entry which is preliminary data.</text>
</comment>
<evidence type="ECO:0000313" key="3">
    <source>
        <dbReference type="Proteomes" id="UP000576225"/>
    </source>
</evidence>
<dbReference type="AlphaFoldDB" id="A0A848AWH8"/>
<dbReference type="InterPro" id="IPR002560">
    <property type="entry name" value="Transposase_DDE"/>
</dbReference>
<name>A0A848AWH8_9BACT</name>
<proteinExistence type="predicted"/>
<gene>
    <name evidence="2" type="ORF">HF882_01705</name>
</gene>
<evidence type="ECO:0000259" key="1">
    <source>
        <dbReference type="Pfam" id="PF01610"/>
    </source>
</evidence>
<accession>A0A848AWH8</accession>
<dbReference type="Proteomes" id="UP000576225">
    <property type="component" value="Unassembled WGS sequence"/>
</dbReference>
<feature type="domain" description="Transposase IS204/IS1001/IS1096/IS1165 DDE" evidence="1">
    <location>
        <begin position="1"/>
        <end position="28"/>
    </location>
</feature>
<protein>
    <submittedName>
        <fullName evidence="2">Transposase</fullName>
    </submittedName>
</protein>